<evidence type="ECO:0000313" key="3">
    <source>
        <dbReference type="Proteomes" id="UP000829364"/>
    </source>
</evidence>
<dbReference type="Proteomes" id="UP000829364">
    <property type="component" value="Chromosome 11"/>
</dbReference>
<sequence length="764" mass="84621">MVQPAIVRGRAFSAAASSSRPEEDAPPLRAVAARSNPNSFILHRRSHTGWDTPLASDTPARPKSSANLLSTASNYYAGDLHDTLLLGEAARSRRARDDIQALVDFLQNHPPPPDNFMSIPYGDNGEDERSRWARLKRIGRRSKSMPREPQHIQLPDSAVSGVTIGGHRHIAISIPLKASPFGDAARSQYPVYPQQDLSMGTPSKEAVRTYTNDKGVVTVLRPVTEVSEPSTDSVSSPKPSSYAVQRSISQRAAGYLPPSRRPGADKPHDYIGVLPTQLDSPLLDDGSAPWNRAPSRGEPSDSVRGRQSCQSFQRSAYPARGSSMIAGRNLQQPLSIDGLLSQQERERSAKYGPREGNFLGSNTMQKGALDAFTGSAKQRPAPVVTGGMLDEGDVQDGKNQSLTVISDSPIICRRDDSPPPTPGSTRSRKDLVRDRKRRDIEAVRSANYRKQEDQQETRPKQDSRDGQARRQASTKSKREPAHRLTISNMMVVLDVEPSPSLNGDRTGPRPEAALATGGRDKRRISQDPAATSDDVNVLTPPVSASSSSPQQHSAMDRTSLTRRREWKAIREKERNARDAVLLARARAKRLASAPSFDESQTSQTDKEIMRLYEAYREHRLRDMERRLRRLERNGDVWLRALVPVLDNMNRTMAATANEEEPLDNGRDWASDDDAISAVERMGREAGRREVTRRASLSQGRLLDKTATHQKDEDDGWSDSISRSDDMSGFGTIEPLMRELAGEARRRERRARSLGITNEDAYHAI</sequence>
<feature type="compositionally biased region" description="Basic and acidic residues" evidence="1">
    <location>
        <begin position="449"/>
        <end position="468"/>
    </location>
</feature>
<dbReference type="EMBL" id="CP086364">
    <property type="protein sequence ID" value="UNI24350.1"/>
    <property type="molecule type" value="Genomic_DNA"/>
</dbReference>
<gene>
    <name evidence="2" type="ORF">JDV02_010102</name>
</gene>
<feature type="compositionally biased region" description="Low complexity" evidence="1">
    <location>
        <begin position="540"/>
        <end position="553"/>
    </location>
</feature>
<feature type="region of interest" description="Disordered" evidence="1">
    <location>
        <begin position="223"/>
        <end position="323"/>
    </location>
</feature>
<feature type="compositionally biased region" description="Polar residues" evidence="1">
    <location>
        <begin position="305"/>
        <end position="314"/>
    </location>
</feature>
<proteinExistence type="predicted"/>
<feature type="compositionally biased region" description="Basic and acidic residues" evidence="1">
    <location>
        <begin position="701"/>
        <end position="711"/>
    </location>
</feature>
<dbReference type="OrthoDB" id="5417386at2759"/>
<dbReference type="AlphaFoldDB" id="A0A9Q8VEW4"/>
<feature type="region of interest" description="Disordered" evidence="1">
    <location>
        <begin position="680"/>
        <end position="732"/>
    </location>
</feature>
<keyword evidence="3" id="KW-1185">Reference proteome</keyword>
<feature type="compositionally biased region" description="Basic and acidic residues" evidence="1">
    <location>
        <begin position="680"/>
        <end position="692"/>
    </location>
</feature>
<dbReference type="GeneID" id="72072047"/>
<accession>A0A9Q8VEW4</accession>
<feature type="compositionally biased region" description="Polar residues" evidence="1">
    <location>
        <begin position="397"/>
        <end position="406"/>
    </location>
</feature>
<feature type="compositionally biased region" description="Basic and acidic residues" evidence="1">
    <location>
        <begin position="427"/>
        <end position="442"/>
    </location>
</feature>
<protein>
    <submittedName>
        <fullName evidence="2">Uncharacterized protein</fullName>
    </submittedName>
</protein>
<evidence type="ECO:0000313" key="2">
    <source>
        <dbReference type="EMBL" id="UNI24350.1"/>
    </source>
</evidence>
<reference evidence="2" key="1">
    <citation type="submission" date="2021-11" db="EMBL/GenBank/DDBJ databases">
        <title>Purpureocillium_takamizusanense_genome.</title>
        <authorList>
            <person name="Nguyen N.-H."/>
        </authorList>
    </citation>
    <scope>NUCLEOTIDE SEQUENCE</scope>
    <source>
        <strain evidence="2">PT3</strain>
    </source>
</reference>
<organism evidence="2 3">
    <name type="scientific">Purpureocillium takamizusanense</name>
    <dbReference type="NCBI Taxonomy" id="2060973"/>
    <lineage>
        <taxon>Eukaryota</taxon>
        <taxon>Fungi</taxon>
        <taxon>Dikarya</taxon>
        <taxon>Ascomycota</taxon>
        <taxon>Pezizomycotina</taxon>
        <taxon>Sordariomycetes</taxon>
        <taxon>Hypocreomycetidae</taxon>
        <taxon>Hypocreales</taxon>
        <taxon>Ophiocordycipitaceae</taxon>
        <taxon>Purpureocillium</taxon>
    </lineage>
</organism>
<dbReference type="RefSeq" id="XP_047847831.1">
    <property type="nucleotide sequence ID" value="XM_047991818.1"/>
</dbReference>
<evidence type="ECO:0000256" key="1">
    <source>
        <dbReference type="SAM" id="MobiDB-lite"/>
    </source>
</evidence>
<feature type="compositionally biased region" description="Low complexity" evidence="1">
    <location>
        <begin position="229"/>
        <end position="241"/>
    </location>
</feature>
<name>A0A9Q8VEW4_9HYPO</name>
<dbReference type="KEGG" id="ptkz:JDV02_010102"/>
<feature type="region of interest" description="Disordered" evidence="1">
    <location>
        <begin position="375"/>
        <end position="562"/>
    </location>
</feature>